<dbReference type="AlphaFoldDB" id="A0A4U7BNK3"/>
<protein>
    <recommendedName>
        <fullName evidence="3">EexN family lipoprotein</fullName>
    </recommendedName>
</protein>
<reference evidence="1 2" key="1">
    <citation type="submission" date="2018-05" db="EMBL/GenBank/DDBJ databases">
        <title>Novel Campyloabacter and Helicobacter Species and Strains.</title>
        <authorList>
            <person name="Mannion A.J."/>
            <person name="Shen Z."/>
            <person name="Fox J.G."/>
        </authorList>
    </citation>
    <scope>NUCLEOTIDE SEQUENCE [LARGE SCALE GENOMIC DNA]</scope>
    <source>
        <strain evidence="2">MIT17-664</strain>
    </source>
</reference>
<evidence type="ECO:0008006" key="3">
    <source>
        <dbReference type="Google" id="ProtNLM"/>
    </source>
</evidence>
<evidence type="ECO:0000313" key="2">
    <source>
        <dbReference type="Proteomes" id="UP000308838"/>
    </source>
</evidence>
<gene>
    <name evidence="1" type="ORF">CQA69_01960</name>
</gene>
<organism evidence="1 2">
    <name type="scientific">Campylobacter estrildidarum</name>
    <dbReference type="NCBI Taxonomy" id="2510189"/>
    <lineage>
        <taxon>Bacteria</taxon>
        <taxon>Pseudomonadati</taxon>
        <taxon>Campylobacterota</taxon>
        <taxon>Epsilonproteobacteria</taxon>
        <taxon>Campylobacterales</taxon>
        <taxon>Campylobacteraceae</taxon>
        <taxon>Campylobacter</taxon>
    </lineage>
</organism>
<keyword evidence="2" id="KW-1185">Reference proteome</keyword>
<evidence type="ECO:0000313" key="1">
    <source>
        <dbReference type="EMBL" id="TKX31815.1"/>
    </source>
</evidence>
<dbReference type="EMBL" id="NXLZ01000002">
    <property type="protein sequence ID" value="TKX31815.1"/>
    <property type="molecule type" value="Genomic_DNA"/>
</dbReference>
<name>A0A4U7BNK3_9BACT</name>
<proteinExistence type="predicted"/>
<dbReference type="RefSeq" id="WP_137620163.1">
    <property type="nucleotide sequence ID" value="NZ_NXLZ01000002.1"/>
</dbReference>
<accession>A0A4U7BNK3</accession>
<dbReference type="OrthoDB" id="5362093at2"/>
<dbReference type="InterPro" id="IPR047937">
    <property type="entry name" value="Eex_IncN-like"/>
</dbReference>
<sequence>MKFFKQIIFLFIITIILTACEQTKSVEYYKTHPQEAKERSDECRLKSIISQDCVNAFSVAIPKEDWEENESSEN</sequence>
<dbReference type="PROSITE" id="PS51257">
    <property type="entry name" value="PROKAR_LIPOPROTEIN"/>
    <property type="match status" value="1"/>
</dbReference>
<dbReference type="NCBIfam" id="NF033894">
    <property type="entry name" value="Eex_IncN"/>
    <property type="match status" value="1"/>
</dbReference>
<comment type="caution">
    <text evidence="1">The sequence shown here is derived from an EMBL/GenBank/DDBJ whole genome shotgun (WGS) entry which is preliminary data.</text>
</comment>
<dbReference type="Proteomes" id="UP000308838">
    <property type="component" value="Unassembled WGS sequence"/>
</dbReference>